<dbReference type="SUPFAM" id="SSF49464">
    <property type="entry name" value="Carboxypeptidase regulatory domain-like"/>
    <property type="match status" value="1"/>
</dbReference>
<feature type="chain" id="PRO_5038407559" evidence="2">
    <location>
        <begin position="22"/>
        <end position="982"/>
    </location>
</feature>
<dbReference type="InterPro" id="IPR008969">
    <property type="entry name" value="CarboxyPept-like_regulatory"/>
</dbReference>
<gene>
    <name evidence="4" type="ORF">H9779_03450</name>
</gene>
<feature type="region of interest" description="Disordered" evidence="1">
    <location>
        <begin position="951"/>
        <end position="982"/>
    </location>
</feature>
<dbReference type="Gene3D" id="2.60.40.1120">
    <property type="entry name" value="Carboxypeptidase-like, regulatory domain"/>
    <property type="match status" value="1"/>
</dbReference>
<dbReference type="EMBL" id="DWYR01000009">
    <property type="protein sequence ID" value="HJA98641.1"/>
    <property type="molecule type" value="Genomic_DNA"/>
</dbReference>
<reference evidence="4" key="2">
    <citation type="submission" date="2021-04" db="EMBL/GenBank/DDBJ databases">
        <authorList>
            <person name="Gilroy R."/>
        </authorList>
    </citation>
    <scope>NUCLEOTIDE SEQUENCE</scope>
    <source>
        <strain evidence="4">CHK169-11906</strain>
    </source>
</reference>
<dbReference type="Pfam" id="PF14905">
    <property type="entry name" value="OMP_b-brl_3"/>
    <property type="match status" value="1"/>
</dbReference>
<accession>A0A9D2IDL9</accession>
<protein>
    <submittedName>
        <fullName evidence="4">Outer membrane beta-barrel protein</fullName>
    </submittedName>
</protein>
<sequence>MYRIFCLTIFLFVLGVGRAMAQSGQVTALVVDAETGETVPGAVIEIVSKSNPDHKKYATSGYGGAFQVRGLAYGQYTLSVSFLGYAPTVKEFQVTKATQNLGRIELREEAVEIDAVVKEVQALRTSQKGDTVSYNADAFKVTADADVEGLLKKMPGLTVSDGTVEAQGETVQKVFVDGKEFFGEDVTSAIKSLPAQAVERIEVYNKLSDQAEFSGIDDGESYKAINIVTRENMRQGTFGKVYAGYGYDADTQTEDRNKYVIGGNVNFFSGSKRLSLIGLFNNINQQNFSFEDILGVTGNTGGGHGRFGRGVGQYMVRHQSGVASVNAVGLNYSDTWGSRDQVSFQGSYFFNGTRTIDRSRVERWYEEPAPIDTLYTSGYSRTENFNNRLNARIEWKISDNQSLMIRPGFSFQSNDPFSTTYGRQFGESGYSVIDNFEEAFRHGYSINTSAVYRVRLGKPGRTLTVDGFFNYYDSQRKQNSYSNDFGAYEPYPDIDPDTGLEMRPNDEYLTDLVYQRVLNPSFRYRLNGRINYTEPLSKYSQLSLSYRASYNYQENDRSAYRTGENFNIAGLSPDPLLSNAYRSSYLIHSVGPGFNYSKNKSTFAANVYYQYSTLSGEVIRTGAEPIRHDYDNVTYFLMGQLYLNSQNTLRIFLRSYTDNPEVTQLQNVYDLSDAQYISRGNPLLRPSYTHNLRMHYTNSNVEKGRTFMVMLSAEATQDYISSLTLYRPTLEIENTVYRPLQYTEPCNLDGYWSIRSMASYGFPLNFIKSNLNLRAGVTYSLVPSLVEGEKNKSGNIGYDTGVVLGSNISENIDFTLSWDGLYNEASNSLATVGQKNRYFYQQASANFKFIFGAGFSVSGSASYNQYRGFTNNYNDEYLICNLYVGKKVLRQMGEINIGVNDIFNQNTAFSRTTGSGWTQNSWNSVIGRYYSIQFVYNLRFFGKKGSKNIKDYDGVVEPSRSGSVGMTRGSSPRPGFPPPPRH</sequence>
<organism evidence="4 5">
    <name type="scientific">Candidatus Alistipes avicola</name>
    <dbReference type="NCBI Taxonomy" id="2838432"/>
    <lineage>
        <taxon>Bacteria</taxon>
        <taxon>Pseudomonadati</taxon>
        <taxon>Bacteroidota</taxon>
        <taxon>Bacteroidia</taxon>
        <taxon>Bacteroidales</taxon>
        <taxon>Rikenellaceae</taxon>
        <taxon>Alistipes</taxon>
    </lineage>
</organism>
<dbReference type="InterPro" id="IPR041700">
    <property type="entry name" value="OMP_b-brl_3"/>
</dbReference>
<feature type="signal peptide" evidence="2">
    <location>
        <begin position="1"/>
        <end position="21"/>
    </location>
</feature>
<evidence type="ECO:0000259" key="3">
    <source>
        <dbReference type="Pfam" id="PF14905"/>
    </source>
</evidence>
<evidence type="ECO:0000313" key="4">
    <source>
        <dbReference type="EMBL" id="HJA98641.1"/>
    </source>
</evidence>
<dbReference type="Proteomes" id="UP000824259">
    <property type="component" value="Unassembled WGS sequence"/>
</dbReference>
<proteinExistence type="predicted"/>
<keyword evidence="2" id="KW-0732">Signal</keyword>
<comment type="caution">
    <text evidence="4">The sequence shown here is derived from an EMBL/GenBank/DDBJ whole genome shotgun (WGS) entry which is preliminary data.</text>
</comment>
<evidence type="ECO:0000256" key="2">
    <source>
        <dbReference type="SAM" id="SignalP"/>
    </source>
</evidence>
<evidence type="ECO:0000256" key="1">
    <source>
        <dbReference type="SAM" id="MobiDB-lite"/>
    </source>
</evidence>
<feature type="domain" description="Outer membrane protein beta-barrel" evidence="3">
    <location>
        <begin position="458"/>
        <end position="936"/>
    </location>
</feature>
<dbReference type="Pfam" id="PF13620">
    <property type="entry name" value="CarboxypepD_reg"/>
    <property type="match status" value="1"/>
</dbReference>
<reference evidence="4" key="1">
    <citation type="journal article" date="2021" name="PeerJ">
        <title>Extensive microbial diversity within the chicken gut microbiome revealed by metagenomics and culture.</title>
        <authorList>
            <person name="Gilroy R."/>
            <person name="Ravi A."/>
            <person name="Getino M."/>
            <person name="Pursley I."/>
            <person name="Horton D.L."/>
            <person name="Alikhan N.F."/>
            <person name="Baker D."/>
            <person name="Gharbi K."/>
            <person name="Hall N."/>
            <person name="Watson M."/>
            <person name="Adriaenssens E.M."/>
            <person name="Foster-Nyarko E."/>
            <person name="Jarju S."/>
            <person name="Secka A."/>
            <person name="Antonio M."/>
            <person name="Oren A."/>
            <person name="Chaudhuri R.R."/>
            <person name="La Ragione R."/>
            <person name="Hildebrand F."/>
            <person name="Pallen M.J."/>
        </authorList>
    </citation>
    <scope>NUCLEOTIDE SEQUENCE</scope>
    <source>
        <strain evidence="4">CHK169-11906</strain>
    </source>
</reference>
<dbReference type="AlphaFoldDB" id="A0A9D2IDL9"/>
<dbReference type="SUPFAM" id="SSF56935">
    <property type="entry name" value="Porins"/>
    <property type="match status" value="1"/>
</dbReference>
<evidence type="ECO:0000313" key="5">
    <source>
        <dbReference type="Proteomes" id="UP000824259"/>
    </source>
</evidence>
<name>A0A9D2IDL9_9BACT</name>